<dbReference type="EMBL" id="AAWS01000049">
    <property type="protein sequence ID" value="EAY25405.1"/>
    <property type="molecule type" value="Genomic_DNA"/>
</dbReference>
<gene>
    <name evidence="1" type="ORF">M23134_06664</name>
</gene>
<keyword evidence="2" id="KW-1185">Reference proteome</keyword>
<sequence>MIEVYWQEESSDMTDDDYKELMGGVIQRMLDNNYLPLLRYQLLDNRSNLFTMSPELQEWQNEHVGKKVVEAIGDYPKTAFIQSEDFITQLSFEQTMEETDETSGLVRYFDNVIDAKSWLLGVADSTV</sequence>
<name>A1ZW42_MICM2</name>
<dbReference type="AlphaFoldDB" id="A1ZW42"/>
<organism evidence="1 2">
    <name type="scientific">Microscilla marina ATCC 23134</name>
    <dbReference type="NCBI Taxonomy" id="313606"/>
    <lineage>
        <taxon>Bacteria</taxon>
        <taxon>Pseudomonadati</taxon>
        <taxon>Bacteroidota</taxon>
        <taxon>Cytophagia</taxon>
        <taxon>Cytophagales</taxon>
        <taxon>Microscillaceae</taxon>
        <taxon>Microscilla</taxon>
    </lineage>
</organism>
<protein>
    <recommendedName>
        <fullName evidence="3">STAS/SEC14 domain-containing protein</fullName>
    </recommendedName>
</protein>
<proteinExistence type="predicted"/>
<reference evidence="1 2" key="1">
    <citation type="submission" date="2007-01" db="EMBL/GenBank/DDBJ databases">
        <authorList>
            <person name="Haygood M."/>
            <person name="Podell S."/>
            <person name="Anderson C."/>
            <person name="Hopkinson B."/>
            <person name="Roe K."/>
            <person name="Barbeau K."/>
            <person name="Gaasterland T."/>
            <person name="Ferriera S."/>
            <person name="Johnson J."/>
            <person name="Kravitz S."/>
            <person name="Beeson K."/>
            <person name="Sutton G."/>
            <person name="Rogers Y.-H."/>
            <person name="Friedman R."/>
            <person name="Frazier M."/>
            <person name="Venter J.C."/>
        </authorList>
    </citation>
    <scope>NUCLEOTIDE SEQUENCE [LARGE SCALE GENOMIC DNA]</scope>
    <source>
        <strain evidence="1 2">ATCC 23134</strain>
    </source>
</reference>
<evidence type="ECO:0000313" key="2">
    <source>
        <dbReference type="Proteomes" id="UP000004095"/>
    </source>
</evidence>
<evidence type="ECO:0008006" key="3">
    <source>
        <dbReference type="Google" id="ProtNLM"/>
    </source>
</evidence>
<dbReference type="Proteomes" id="UP000004095">
    <property type="component" value="Unassembled WGS sequence"/>
</dbReference>
<comment type="caution">
    <text evidence="1">The sequence shown here is derived from an EMBL/GenBank/DDBJ whole genome shotgun (WGS) entry which is preliminary data.</text>
</comment>
<accession>A1ZW42</accession>
<evidence type="ECO:0000313" key="1">
    <source>
        <dbReference type="EMBL" id="EAY25405.1"/>
    </source>
</evidence>